<feature type="domain" description="RRM" evidence="7">
    <location>
        <begin position="195"/>
        <end position="279"/>
    </location>
</feature>
<evidence type="ECO:0000256" key="2">
    <source>
        <dbReference type="ARBA" id="ARBA00022737"/>
    </source>
</evidence>
<reference evidence="8 9" key="1">
    <citation type="submission" date="2020-02" db="EMBL/GenBank/DDBJ databases">
        <authorList>
            <person name="Ferguson B K."/>
        </authorList>
    </citation>
    <scope>NUCLEOTIDE SEQUENCE [LARGE SCALE GENOMIC DNA]</scope>
</reference>
<dbReference type="PANTHER" id="PTHR48039:SF5">
    <property type="entry name" value="RNA-BINDING PROTEIN 28"/>
    <property type="match status" value="1"/>
</dbReference>
<dbReference type="SMART" id="SM00360">
    <property type="entry name" value="RRM"/>
    <property type="match status" value="3"/>
</dbReference>
<feature type="region of interest" description="Disordered" evidence="6">
    <location>
        <begin position="444"/>
        <end position="504"/>
    </location>
</feature>
<proteinExistence type="predicted"/>
<dbReference type="InterPro" id="IPR000504">
    <property type="entry name" value="RRM_dom"/>
</dbReference>
<keyword evidence="3 5" id="KW-0694">RNA-binding</keyword>
<accession>A0A6H5IHM5</accession>
<evidence type="ECO:0000313" key="9">
    <source>
        <dbReference type="Proteomes" id="UP000479190"/>
    </source>
</evidence>
<feature type="region of interest" description="Disordered" evidence="6">
    <location>
        <begin position="93"/>
        <end position="194"/>
    </location>
</feature>
<dbReference type="EMBL" id="CADCXV010000822">
    <property type="protein sequence ID" value="CAB0036600.1"/>
    <property type="molecule type" value="Genomic_DNA"/>
</dbReference>
<feature type="compositionally biased region" description="Basic and acidic residues" evidence="6">
    <location>
        <begin position="459"/>
        <end position="484"/>
    </location>
</feature>
<protein>
    <recommendedName>
        <fullName evidence="7">RRM domain-containing protein</fullName>
    </recommendedName>
</protein>
<dbReference type="FunFam" id="3.30.70.330:FF:000182">
    <property type="entry name" value="RNA-binding motif protein 28"/>
    <property type="match status" value="1"/>
</dbReference>
<feature type="compositionally biased region" description="Basic residues" evidence="6">
    <location>
        <begin position="523"/>
        <end position="532"/>
    </location>
</feature>
<evidence type="ECO:0000256" key="3">
    <source>
        <dbReference type="ARBA" id="ARBA00022884"/>
    </source>
</evidence>
<dbReference type="Gene3D" id="3.30.70.330">
    <property type="match status" value="3"/>
</dbReference>
<feature type="compositionally biased region" description="Basic and acidic residues" evidence="6">
    <location>
        <begin position="173"/>
        <end position="182"/>
    </location>
</feature>
<evidence type="ECO:0000256" key="6">
    <source>
        <dbReference type="SAM" id="MobiDB-lite"/>
    </source>
</evidence>
<feature type="compositionally biased region" description="Basic and acidic residues" evidence="6">
    <location>
        <begin position="147"/>
        <end position="156"/>
    </location>
</feature>
<feature type="compositionally biased region" description="Acidic residues" evidence="6">
    <location>
        <begin position="157"/>
        <end position="172"/>
    </location>
</feature>
<keyword evidence="9" id="KW-1185">Reference proteome</keyword>
<dbReference type="GO" id="GO:0005730">
    <property type="term" value="C:nucleolus"/>
    <property type="evidence" value="ECO:0007669"/>
    <property type="project" value="TreeGrafter"/>
</dbReference>
<organism evidence="8 9">
    <name type="scientific">Trichogramma brassicae</name>
    <dbReference type="NCBI Taxonomy" id="86971"/>
    <lineage>
        <taxon>Eukaryota</taxon>
        <taxon>Metazoa</taxon>
        <taxon>Ecdysozoa</taxon>
        <taxon>Arthropoda</taxon>
        <taxon>Hexapoda</taxon>
        <taxon>Insecta</taxon>
        <taxon>Pterygota</taxon>
        <taxon>Neoptera</taxon>
        <taxon>Endopterygota</taxon>
        <taxon>Hymenoptera</taxon>
        <taxon>Apocrita</taxon>
        <taxon>Proctotrupomorpha</taxon>
        <taxon>Chalcidoidea</taxon>
        <taxon>Trichogrammatidae</taxon>
        <taxon>Trichogramma</taxon>
    </lineage>
</organism>
<feature type="domain" description="RRM" evidence="7">
    <location>
        <begin position="10"/>
        <end position="87"/>
    </location>
</feature>
<dbReference type="InterPro" id="IPR051945">
    <property type="entry name" value="RRM_MRD1_RNA_proc_ribogen"/>
</dbReference>
<feature type="region of interest" description="Disordered" evidence="6">
    <location>
        <begin position="516"/>
        <end position="563"/>
    </location>
</feature>
<dbReference type="InterPro" id="IPR012677">
    <property type="entry name" value="Nucleotide-bd_a/b_plait_sf"/>
</dbReference>
<evidence type="ECO:0000256" key="5">
    <source>
        <dbReference type="PROSITE-ProRule" id="PRU00176"/>
    </source>
</evidence>
<dbReference type="CDD" id="cd12416">
    <property type="entry name" value="RRM4_RBM28_like"/>
    <property type="match status" value="1"/>
</dbReference>
<evidence type="ECO:0000256" key="1">
    <source>
        <dbReference type="ARBA" id="ARBA00004123"/>
    </source>
</evidence>
<sequence length="590" mass="67806">MGYKSKVKKARIVVRNLPFSVTDEQIKERFSQYGGRIYELNRLSKNGKPTGCCFIQFDAVNVAAKAIRHENDSLFVNRKIIVDWAVPKNKFQQPEVKKEDETNEDCKPDISVIDVESQEQKDDDSVTDVKVNEKQDDEDSDEDSDEDVKPNDIKSEDSDDDDDDEEEEEDSETDVKVKDEPQQPRQLSNDVNEGRTVFLRNVPFQATNEDLKNCMSQFGPVVYAVRCIDELTEHPKGTAFVKFVNPEDAEKCLSAGTELTLRGQILDPHKALSKEEVKEKSQEKKQKKTKDSRNLYLVKEGVILASLPAAKEVSAQDMEKRLALEKWKSQMLRNLAMFVSRNRLVCHNLPPSCDDKALRQIFLKYSGPQACITEAKVMRDLRNLDDKGNAKSKEHGFITFTRHEDALKALRAINNNPSIFTRQRRPIVSFSIENRAMINARANRLEKSKLNNPNANKRANSDKTSDAEPDKKRQRFDKKSKMNRDGTMSKQFVGTESKPGSKAHMGKFFLRKQAKIHNENIKEKKKQIKSKKQLTEKIRDQAAKRRDPKPKQGAKKDKDEMNFNKIVNKYKNQLATAQSQEQRSKWYESK</sequence>
<evidence type="ECO:0000313" key="8">
    <source>
        <dbReference type="EMBL" id="CAB0036600.1"/>
    </source>
</evidence>
<gene>
    <name evidence="8" type="ORF">TBRA_LOCUS8462</name>
</gene>
<dbReference type="Pfam" id="PF00076">
    <property type="entry name" value="RRM_1"/>
    <property type="match status" value="3"/>
</dbReference>
<name>A0A6H5IHM5_9HYME</name>
<dbReference type="InterPro" id="IPR035979">
    <property type="entry name" value="RBD_domain_sf"/>
</dbReference>
<comment type="subcellular location">
    <subcellularLocation>
        <location evidence="1">Nucleus</location>
    </subcellularLocation>
</comment>
<dbReference type="AlphaFoldDB" id="A0A6H5IHM5"/>
<dbReference type="GO" id="GO:0003729">
    <property type="term" value="F:mRNA binding"/>
    <property type="evidence" value="ECO:0007669"/>
    <property type="project" value="TreeGrafter"/>
</dbReference>
<keyword evidence="4" id="KW-0539">Nucleus</keyword>
<evidence type="ECO:0000259" key="7">
    <source>
        <dbReference type="PROSITE" id="PS50102"/>
    </source>
</evidence>
<dbReference type="PROSITE" id="PS50102">
    <property type="entry name" value="RRM"/>
    <property type="match status" value="3"/>
</dbReference>
<feature type="domain" description="RRM" evidence="7">
    <location>
        <begin position="342"/>
        <end position="433"/>
    </location>
</feature>
<feature type="compositionally biased region" description="Basic and acidic residues" evidence="6">
    <location>
        <begin position="95"/>
        <end position="108"/>
    </location>
</feature>
<dbReference type="SUPFAM" id="SSF54928">
    <property type="entry name" value="RNA-binding domain, RBD"/>
    <property type="match status" value="2"/>
</dbReference>
<dbReference type="OrthoDB" id="3945418at2759"/>
<dbReference type="PANTHER" id="PTHR48039">
    <property type="entry name" value="RNA-BINDING MOTIF PROTEIN 14B"/>
    <property type="match status" value="1"/>
</dbReference>
<dbReference type="Proteomes" id="UP000479190">
    <property type="component" value="Unassembled WGS sequence"/>
</dbReference>
<keyword evidence="2" id="KW-0677">Repeat</keyword>
<feature type="compositionally biased region" description="Basic and acidic residues" evidence="6">
    <location>
        <begin position="533"/>
        <end position="545"/>
    </location>
</feature>
<evidence type="ECO:0000256" key="4">
    <source>
        <dbReference type="ARBA" id="ARBA00023242"/>
    </source>
</evidence>
<feature type="compositionally biased region" description="Acidic residues" evidence="6">
    <location>
        <begin position="135"/>
        <end position="146"/>
    </location>
</feature>